<feature type="transmembrane region" description="Helical" evidence="2">
    <location>
        <begin position="21"/>
        <end position="42"/>
    </location>
</feature>
<sequence length="387" mass="41017">MNQLRSWLSISYALVRSWHRPLTIMVAAMSALVAVASVGLFADGRELLHQSIWAKPLKFGASFVMYGATLAWLIPKLRRARRTMWTVGTVFAVAGLIDVGFIAVQAARGTFSHFNAGTDTFNQIGQQIFSTGVFGLFGASLIVAIMLLFQRIGDAALTWALRAGIGLAVLGMALASFITGWTSSAGSRTVEDAYGSPVPLVGGHGVGAPDGGGMPMTNWSTTGGDLRVPHFIGLHSIQVFVLTVLVLTALAARIGRLRHERVRAQLTGVVILGYSALFTITAWQALRGQSLIHPDAATWTALAATAVMTALLAALAVTAAHRNELARRAEAVSRSELVRRRKAAHRNELAHGETTAPAGSLGTDPHHSEASTPARSSGSSPNVTPSW</sequence>
<dbReference type="RefSeq" id="WP_132614315.1">
    <property type="nucleotide sequence ID" value="NZ_SMKQ01000052.1"/>
</dbReference>
<feature type="transmembrane region" description="Helical" evidence="2">
    <location>
        <begin position="57"/>
        <end position="74"/>
    </location>
</feature>
<feature type="transmembrane region" description="Helical" evidence="2">
    <location>
        <begin position="86"/>
        <end position="107"/>
    </location>
</feature>
<keyword evidence="4" id="KW-1185">Reference proteome</keyword>
<feature type="transmembrane region" description="Helical" evidence="2">
    <location>
        <begin position="298"/>
        <end position="320"/>
    </location>
</feature>
<organism evidence="3 4">
    <name type="scientific">Nonomuraea terrae</name>
    <dbReference type="NCBI Taxonomy" id="2530383"/>
    <lineage>
        <taxon>Bacteria</taxon>
        <taxon>Bacillati</taxon>
        <taxon>Actinomycetota</taxon>
        <taxon>Actinomycetes</taxon>
        <taxon>Streptosporangiales</taxon>
        <taxon>Streptosporangiaceae</taxon>
        <taxon>Nonomuraea</taxon>
    </lineage>
</organism>
<evidence type="ECO:0000313" key="4">
    <source>
        <dbReference type="Proteomes" id="UP000295302"/>
    </source>
</evidence>
<evidence type="ECO:0000313" key="3">
    <source>
        <dbReference type="EMBL" id="TDD47052.1"/>
    </source>
</evidence>
<dbReference type="AlphaFoldDB" id="A0A4R4YTV8"/>
<evidence type="ECO:0000256" key="2">
    <source>
        <dbReference type="SAM" id="Phobius"/>
    </source>
</evidence>
<reference evidence="3 4" key="1">
    <citation type="submission" date="2019-03" db="EMBL/GenBank/DDBJ databases">
        <title>Draft genome sequences of novel Actinobacteria.</title>
        <authorList>
            <person name="Sahin N."/>
            <person name="Ay H."/>
            <person name="Saygin H."/>
        </authorList>
    </citation>
    <scope>NUCLEOTIDE SEQUENCE [LARGE SCALE GENOMIC DNA]</scope>
    <source>
        <strain evidence="3 4">CH32</strain>
    </source>
</reference>
<feature type="region of interest" description="Disordered" evidence="1">
    <location>
        <begin position="342"/>
        <end position="387"/>
    </location>
</feature>
<feature type="transmembrane region" description="Helical" evidence="2">
    <location>
        <begin position="127"/>
        <end position="149"/>
    </location>
</feature>
<gene>
    <name evidence="3" type="ORF">E1286_19040</name>
</gene>
<name>A0A4R4YTV8_9ACTN</name>
<dbReference type="EMBL" id="SMKQ01000052">
    <property type="protein sequence ID" value="TDD47052.1"/>
    <property type="molecule type" value="Genomic_DNA"/>
</dbReference>
<feature type="transmembrane region" description="Helical" evidence="2">
    <location>
        <begin position="266"/>
        <end position="286"/>
    </location>
</feature>
<protein>
    <submittedName>
        <fullName evidence="3">Uncharacterized protein</fullName>
    </submittedName>
</protein>
<dbReference type="Proteomes" id="UP000295302">
    <property type="component" value="Unassembled WGS sequence"/>
</dbReference>
<keyword evidence="2" id="KW-1133">Transmembrane helix</keyword>
<evidence type="ECO:0000256" key="1">
    <source>
        <dbReference type="SAM" id="MobiDB-lite"/>
    </source>
</evidence>
<accession>A0A4R4YTV8</accession>
<feature type="transmembrane region" description="Helical" evidence="2">
    <location>
        <begin position="232"/>
        <end position="254"/>
    </location>
</feature>
<feature type="transmembrane region" description="Helical" evidence="2">
    <location>
        <begin position="161"/>
        <end position="181"/>
    </location>
</feature>
<keyword evidence="2" id="KW-0812">Transmembrane</keyword>
<comment type="caution">
    <text evidence="3">The sequence shown here is derived from an EMBL/GenBank/DDBJ whole genome shotgun (WGS) entry which is preliminary data.</text>
</comment>
<dbReference type="OrthoDB" id="343560at2"/>
<keyword evidence="2" id="KW-0472">Membrane</keyword>
<feature type="compositionally biased region" description="Polar residues" evidence="1">
    <location>
        <begin position="370"/>
        <end position="387"/>
    </location>
</feature>
<proteinExistence type="predicted"/>